<keyword evidence="3" id="KW-0808">Transferase</keyword>
<comment type="similarity">
    <text evidence="1">Belongs to the glycosyltransferase 2 family.</text>
</comment>
<proteinExistence type="inferred from homology"/>
<gene>
    <name evidence="5" type="ORF">CYR75_12580</name>
</gene>
<dbReference type="InterPro" id="IPR001173">
    <property type="entry name" value="Glyco_trans_2-like"/>
</dbReference>
<dbReference type="PANTHER" id="PTHR43179:SF12">
    <property type="entry name" value="GALACTOFURANOSYLTRANSFERASE GLFT2"/>
    <property type="match status" value="1"/>
</dbReference>
<accession>A0A2K9MHC5</accession>
<dbReference type="EMBL" id="CP025583">
    <property type="protein sequence ID" value="AUM75004.1"/>
    <property type="molecule type" value="Genomic_DNA"/>
</dbReference>
<evidence type="ECO:0000313" key="5">
    <source>
        <dbReference type="EMBL" id="AUM75004.1"/>
    </source>
</evidence>
<dbReference type="GO" id="GO:0016757">
    <property type="term" value="F:glycosyltransferase activity"/>
    <property type="evidence" value="ECO:0007669"/>
    <property type="project" value="UniProtKB-KW"/>
</dbReference>
<dbReference type="AlphaFoldDB" id="A0A2K9MHC5"/>
<reference evidence="6" key="1">
    <citation type="submission" date="2017-12" db="EMBL/GenBank/DDBJ databases">
        <title>Genomic analysis of Paracoccus sp. CBA4604.</title>
        <authorList>
            <person name="Roh S.W."/>
            <person name="Kim J.Y."/>
            <person name="Kim J.S."/>
        </authorList>
    </citation>
    <scope>NUCLEOTIDE SEQUENCE [LARGE SCALE GENOMIC DNA]</scope>
    <source>
        <strain evidence="6">CBA4604</strain>
    </source>
</reference>
<name>A0A2K9MHC5_9RHOB</name>
<keyword evidence="6" id="KW-1185">Reference proteome</keyword>
<evidence type="ECO:0000256" key="3">
    <source>
        <dbReference type="ARBA" id="ARBA00022679"/>
    </source>
</evidence>
<dbReference type="Pfam" id="PF00535">
    <property type="entry name" value="Glycos_transf_2"/>
    <property type="match status" value="1"/>
</dbReference>
<evidence type="ECO:0000256" key="1">
    <source>
        <dbReference type="ARBA" id="ARBA00006739"/>
    </source>
</evidence>
<evidence type="ECO:0000313" key="6">
    <source>
        <dbReference type="Proteomes" id="UP000234882"/>
    </source>
</evidence>
<dbReference type="KEGG" id="paru:CYR75_12580"/>
<feature type="domain" description="Glycosyltransferase 2-like" evidence="4">
    <location>
        <begin position="249"/>
        <end position="422"/>
    </location>
</feature>
<dbReference type="CDD" id="cd04186">
    <property type="entry name" value="GT_2_like_c"/>
    <property type="match status" value="1"/>
</dbReference>
<sequence>MPRNLLSRLLRPRPAPPFASSGHIDRLLGGQVQGWVKARQGDGPVTVDLLIDGVLAVAGIHAGLFRRDLLQAGIGGGRHGFACDLPAEAARDLAGRTVLLRQTNTGEVLVRQPITPQMLAPPAHPAPPPDTSGYPDIQAALDDLTPHLLSGWALDRAAPDRRFQIQIWLDGLPLATIRNDLPGPPDAYGQPRPHGGFACPLLLDWLEPGEHALTASFPDGTHLTRSITAGGNRPPRHRTAPVPTSEAAIIVPVFNAYDDVTRCIARLQRHTPPEIEILLIDDASTDPRIAPRLAQAAADPRIRVLTNPRNLGFTRTVNRGLEAVGRKHPILLNSDARVTPGWAHGLLRAATSHPRIATVTPMSDRAGAFSAPRKGDQNDLPPGVDEITFARAFRARSLGLYPLVPTGNGFCMFINRACLDQIGGFDAEAFPRGYGEENDFSMRAGRAGWRHVIDDRSYVFHAGSKSFGDSKAALMQAGRETLAARYPDYGQAVRVFSHGAEIAIARHRAALALRDCNDARAGRPRVLFHVKGGVSDRLAQTLEDAMEPWVLAQEPERIALHRWQGGRWIETHSWMAEAGSAAQRDAALQDWLEEILPDILHLLDPTVDSLPLQHFARERGVTVVLSVEGPTGSGAEQLARASDAVLTAAPVPWSLTVPVFTVPEPLAEVLPHANSAPQQDHRLGLLASAWREVYRHLGGNRDPRPLLAVVTDAGPDAQDSPLAMRTVNADHRPCLFLHMTASDLVQALRDDLIDGVITDGAAAGALPLMQQRGIRYLLHVEDAPSPHPLIDTAATLTTASAAALPSLRARNANATLLPDRLDDSAWRGTLPARERDGMVRALCLGRGLASIATAVAEVARHDPAFRVGVISPDTEPLPDWAERLEPAAEAPVLIPWLRRQAASFDLMLVPEDGRAGEARWAVLAGAAMGLPVLAAAGVADDMAADHVPGLRRVEQRPGAWADALALAVDDVRRGAFDRDAIRGEALSRLGLRQTLPEFDALLLALARPPGRGLAVLAPAADER</sequence>
<evidence type="ECO:0000259" key="4">
    <source>
        <dbReference type="Pfam" id="PF00535"/>
    </source>
</evidence>
<dbReference type="InterPro" id="IPR029044">
    <property type="entry name" value="Nucleotide-diphossugar_trans"/>
</dbReference>
<dbReference type="OrthoDB" id="9771846at2"/>
<protein>
    <recommendedName>
        <fullName evidence="4">Glycosyltransferase 2-like domain-containing protein</fullName>
    </recommendedName>
</protein>
<organism evidence="5 6">
    <name type="scientific">Paracoccus jeotgali</name>
    <dbReference type="NCBI Taxonomy" id="2065379"/>
    <lineage>
        <taxon>Bacteria</taxon>
        <taxon>Pseudomonadati</taxon>
        <taxon>Pseudomonadota</taxon>
        <taxon>Alphaproteobacteria</taxon>
        <taxon>Rhodobacterales</taxon>
        <taxon>Paracoccaceae</taxon>
        <taxon>Paracoccus</taxon>
    </lineage>
</organism>
<dbReference type="SUPFAM" id="SSF53448">
    <property type="entry name" value="Nucleotide-diphospho-sugar transferases"/>
    <property type="match status" value="1"/>
</dbReference>
<keyword evidence="2" id="KW-0328">Glycosyltransferase</keyword>
<dbReference type="PANTHER" id="PTHR43179">
    <property type="entry name" value="RHAMNOSYLTRANSFERASE WBBL"/>
    <property type="match status" value="1"/>
</dbReference>
<dbReference type="Gene3D" id="3.90.550.10">
    <property type="entry name" value="Spore Coat Polysaccharide Biosynthesis Protein SpsA, Chain A"/>
    <property type="match status" value="1"/>
</dbReference>
<dbReference type="RefSeq" id="WP_101500349.1">
    <property type="nucleotide sequence ID" value="NZ_CP025583.1"/>
</dbReference>
<dbReference type="Proteomes" id="UP000234882">
    <property type="component" value="Chromosome"/>
</dbReference>
<evidence type="ECO:0000256" key="2">
    <source>
        <dbReference type="ARBA" id="ARBA00022676"/>
    </source>
</evidence>